<dbReference type="RefSeq" id="WP_013809867.1">
    <property type="nucleotide sequence ID" value="NC_015565.1"/>
</dbReference>
<dbReference type="Proteomes" id="UP000009226">
    <property type="component" value="Chromosome"/>
</dbReference>
<dbReference type="KEGG" id="dca:Desca_0821"/>
<proteinExistence type="predicted"/>
<evidence type="ECO:0000313" key="1">
    <source>
        <dbReference type="EMBL" id="AEF93701.1"/>
    </source>
</evidence>
<sequence>MTDISISLDRVTSGDALQKVDQAIAQIGPEDELTISMEAADAHDADQILALLSRNNFDYQPRGSHDGKKYLITARRRSE</sequence>
<dbReference type="AlphaFoldDB" id="F6B9C5"/>
<accession>F6B9C5</accession>
<dbReference type="eggNOG" id="ENOG5033DKP">
    <property type="taxonomic scope" value="Bacteria"/>
</dbReference>
<dbReference type="EMBL" id="CP002736">
    <property type="protein sequence ID" value="AEF93701.1"/>
    <property type="molecule type" value="Genomic_DNA"/>
</dbReference>
<gene>
    <name evidence="1" type="ordered locus">Desca_0821</name>
</gene>
<dbReference type="STRING" id="868595.Desca_0821"/>
<organism evidence="1 2">
    <name type="scientific">Desulfotomaculum nigrificans (strain DSM 14880 / VKM B-2319 / CO-1-SRB)</name>
    <name type="common">Desulfotomaculum carboxydivorans</name>
    <dbReference type="NCBI Taxonomy" id="868595"/>
    <lineage>
        <taxon>Bacteria</taxon>
        <taxon>Bacillati</taxon>
        <taxon>Bacillota</taxon>
        <taxon>Clostridia</taxon>
        <taxon>Eubacteriales</taxon>
        <taxon>Desulfotomaculaceae</taxon>
        <taxon>Desulfotomaculum</taxon>
    </lineage>
</organism>
<protein>
    <submittedName>
        <fullName evidence="1">Uncharacterized protein</fullName>
    </submittedName>
</protein>
<dbReference type="HOGENOM" id="CLU_195995_0_0_9"/>
<name>F6B9C5_DESCC</name>
<evidence type="ECO:0000313" key="2">
    <source>
        <dbReference type="Proteomes" id="UP000009226"/>
    </source>
</evidence>
<reference evidence="1" key="1">
    <citation type="submission" date="2011-05" db="EMBL/GenBank/DDBJ databases">
        <title>Complete sequence of Desulfotomaculum carboxydivorans CO-1-SRB.</title>
        <authorList>
            <consortium name="US DOE Joint Genome Institute"/>
            <person name="Lucas S."/>
            <person name="Han J."/>
            <person name="Lapidus A."/>
            <person name="Cheng J.-F."/>
            <person name="Goodwin L."/>
            <person name="Pitluck S."/>
            <person name="Peters L."/>
            <person name="Mikhailova N."/>
            <person name="Lu M."/>
            <person name="Han C."/>
            <person name="Tapia R."/>
            <person name="Land M."/>
            <person name="Hauser L."/>
            <person name="Kyrpides N."/>
            <person name="Ivanova N."/>
            <person name="Pagani I."/>
            <person name="Stams A."/>
            <person name="Plugge C."/>
            <person name="Muyzer G."/>
            <person name="Kuever J."/>
            <person name="Parshina S."/>
            <person name="Ivanova A."/>
            <person name="Nazina T."/>
            <person name="Woyke T."/>
        </authorList>
    </citation>
    <scope>NUCLEOTIDE SEQUENCE [LARGE SCALE GENOMIC DNA]</scope>
    <source>
        <strain evidence="1">CO-1-SRB</strain>
    </source>
</reference>
<keyword evidence="2" id="KW-1185">Reference proteome</keyword>